<feature type="domain" description="Cation efflux protein cytoplasmic" evidence="9">
    <location>
        <begin position="220"/>
        <end position="296"/>
    </location>
</feature>
<dbReference type="GO" id="GO:0005886">
    <property type="term" value="C:plasma membrane"/>
    <property type="evidence" value="ECO:0007669"/>
    <property type="project" value="TreeGrafter"/>
</dbReference>
<dbReference type="Proteomes" id="UP000192288">
    <property type="component" value="Unassembled WGS sequence"/>
</dbReference>
<dbReference type="InterPro" id="IPR002524">
    <property type="entry name" value="Cation_efflux"/>
</dbReference>
<sequence length="306" mass="33079">MIHTNQTLKMKQRPYVIGITLNIVFVLAELVFAKIAHSTALFADAFHNLSDVLALIIAWLAVVVFGLKATKQHTYGWHNMSILASIFNSLLLIFAVVTIFYEGIRDLITANVSHASGATIMIVAAVGIVINFSTAFLFRVSGVPDEHGHQSHDLNEKTAYVHLLADAGVSLGVVVAGLLIQWTGLVAIDAIVSMIIGVVIAVTSWPMVKSTFNLALNGVPDGIDEVAVAEYIANHSGVAQFHDLHIWPLSTTETALTVHLSLNSTSTGDAQMILEDITSALRTTFHISHVTIQIETSSFDQTCNQI</sequence>
<dbReference type="InterPro" id="IPR036837">
    <property type="entry name" value="Cation_efflux_CTD_sf"/>
</dbReference>
<dbReference type="eggNOG" id="COG1230">
    <property type="taxonomic scope" value="Bacteria"/>
</dbReference>
<keyword evidence="5" id="KW-1133">Transmembrane helix</keyword>
<name>A0A1X0VCZ9_LEUPS</name>
<protein>
    <submittedName>
        <fullName evidence="10">Cobalt transporter</fullName>
    </submittedName>
</protein>
<evidence type="ECO:0000256" key="2">
    <source>
        <dbReference type="ARBA" id="ARBA00008873"/>
    </source>
</evidence>
<dbReference type="AlphaFoldDB" id="A0A1X0VCZ9"/>
<dbReference type="PANTHER" id="PTHR11562">
    <property type="entry name" value="CATION EFFLUX PROTEIN/ ZINC TRANSPORTER"/>
    <property type="match status" value="1"/>
</dbReference>
<evidence type="ECO:0000256" key="4">
    <source>
        <dbReference type="ARBA" id="ARBA00022692"/>
    </source>
</evidence>
<dbReference type="SUPFAM" id="SSF160240">
    <property type="entry name" value="Cation efflux protein cytoplasmic domain-like"/>
    <property type="match status" value="1"/>
</dbReference>
<evidence type="ECO:0000256" key="1">
    <source>
        <dbReference type="ARBA" id="ARBA00004141"/>
    </source>
</evidence>
<dbReference type="Pfam" id="PF01545">
    <property type="entry name" value="Cation_efflux"/>
    <property type="match status" value="1"/>
</dbReference>
<proteinExistence type="inferred from homology"/>
<dbReference type="RefSeq" id="WP_004915677.1">
    <property type="nucleotide sequence ID" value="NZ_MPLS01000019.1"/>
</dbReference>
<evidence type="ECO:0000313" key="11">
    <source>
        <dbReference type="Proteomes" id="UP000192288"/>
    </source>
</evidence>
<evidence type="ECO:0000259" key="9">
    <source>
        <dbReference type="Pfam" id="PF16916"/>
    </source>
</evidence>
<dbReference type="InterPro" id="IPR027469">
    <property type="entry name" value="Cation_efflux_TMD_sf"/>
</dbReference>
<evidence type="ECO:0000256" key="5">
    <source>
        <dbReference type="ARBA" id="ARBA00022989"/>
    </source>
</evidence>
<keyword evidence="7" id="KW-0472">Membrane</keyword>
<dbReference type="Pfam" id="PF16916">
    <property type="entry name" value="ZT_dimer"/>
    <property type="match status" value="1"/>
</dbReference>
<dbReference type="SUPFAM" id="SSF161111">
    <property type="entry name" value="Cation efflux protein transmembrane domain-like"/>
    <property type="match status" value="1"/>
</dbReference>
<evidence type="ECO:0000256" key="6">
    <source>
        <dbReference type="ARBA" id="ARBA00023065"/>
    </source>
</evidence>
<dbReference type="GO" id="GO:0005385">
    <property type="term" value="F:zinc ion transmembrane transporter activity"/>
    <property type="evidence" value="ECO:0007669"/>
    <property type="project" value="TreeGrafter"/>
</dbReference>
<keyword evidence="6" id="KW-0406">Ion transport</keyword>
<comment type="similarity">
    <text evidence="2">Belongs to the cation diffusion facilitator (CDF) transporter (TC 2.A.4) family. SLC30A subfamily.</text>
</comment>
<comment type="subcellular location">
    <subcellularLocation>
        <location evidence="1">Membrane</location>
        <topology evidence="1">Multi-pass membrane protein</topology>
    </subcellularLocation>
</comment>
<evidence type="ECO:0000259" key="8">
    <source>
        <dbReference type="Pfam" id="PF01545"/>
    </source>
</evidence>
<evidence type="ECO:0000313" key="10">
    <source>
        <dbReference type="EMBL" id="ORI97612.1"/>
    </source>
</evidence>
<evidence type="ECO:0000256" key="3">
    <source>
        <dbReference type="ARBA" id="ARBA00022448"/>
    </source>
</evidence>
<keyword evidence="4" id="KW-0812">Transmembrane</keyword>
<dbReference type="InterPro" id="IPR058533">
    <property type="entry name" value="Cation_efflux_TM"/>
</dbReference>
<reference evidence="10 11" key="1">
    <citation type="journal article" date="2017" name="Front. Microbiol.">
        <title>Genomic Characterization of Dairy Associated Leuconostoc Species and Diversity of Leuconostocs in Undefined Mixed Mesophilic Starter Cultures.</title>
        <authorList>
            <person name="Frantzen C.A."/>
            <person name="Kot W."/>
            <person name="Pedersen T.B."/>
            <person name="Ardo Y.M."/>
            <person name="Broadbent J.R."/>
            <person name="Neve H."/>
            <person name="Hansen L.H."/>
            <person name="Dal Bello F."/>
            <person name="Ostlie H.M."/>
            <person name="Kleppen H.P."/>
            <person name="Vogensen F.K."/>
            <person name="Holo H."/>
        </authorList>
    </citation>
    <scope>NUCLEOTIDE SEQUENCE [LARGE SCALE GENOMIC DNA]</scope>
    <source>
        <strain evidence="10 11">LMGCF08</strain>
    </source>
</reference>
<dbReference type="InterPro" id="IPR027470">
    <property type="entry name" value="Cation_efflux_CTD"/>
</dbReference>
<dbReference type="STRING" id="33968.BMS77_05925"/>
<dbReference type="Gene3D" id="1.20.1510.10">
    <property type="entry name" value="Cation efflux protein transmembrane domain"/>
    <property type="match status" value="1"/>
</dbReference>
<comment type="caution">
    <text evidence="10">The sequence shown here is derived from an EMBL/GenBank/DDBJ whole genome shotgun (WGS) entry which is preliminary data.</text>
</comment>
<dbReference type="GeneID" id="97231217"/>
<gene>
    <name evidence="10" type="ORF">BMR96_06165</name>
</gene>
<keyword evidence="3" id="KW-0813">Transport</keyword>
<feature type="domain" description="Cation efflux protein transmembrane" evidence="8">
    <location>
        <begin position="17"/>
        <end position="212"/>
    </location>
</feature>
<dbReference type="PANTHER" id="PTHR11562:SF17">
    <property type="entry name" value="RE54080P-RELATED"/>
    <property type="match status" value="1"/>
</dbReference>
<dbReference type="EMBL" id="MPLS01000019">
    <property type="protein sequence ID" value="ORI97612.1"/>
    <property type="molecule type" value="Genomic_DNA"/>
</dbReference>
<dbReference type="InterPro" id="IPR050681">
    <property type="entry name" value="CDF/SLC30A"/>
</dbReference>
<organism evidence="10 11">
    <name type="scientific">Leuconostoc pseudomesenteroides</name>
    <dbReference type="NCBI Taxonomy" id="33968"/>
    <lineage>
        <taxon>Bacteria</taxon>
        <taxon>Bacillati</taxon>
        <taxon>Bacillota</taxon>
        <taxon>Bacilli</taxon>
        <taxon>Lactobacillales</taxon>
        <taxon>Lactobacillaceae</taxon>
        <taxon>Leuconostoc</taxon>
    </lineage>
</organism>
<dbReference type="NCBIfam" id="TIGR01297">
    <property type="entry name" value="CDF"/>
    <property type="match status" value="1"/>
</dbReference>
<accession>A0A1X0VCZ9</accession>
<evidence type="ECO:0000256" key="7">
    <source>
        <dbReference type="ARBA" id="ARBA00023136"/>
    </source>
</evidence>